<protein>
    <submittedName>
        <fullName evidence="1">Uncharacterized protein</fullName>
    </submittedName>
</protein>
<accession>A0A9D1V3T9</accession>
<reference evidence="1" key="1">
    <citation type="journal article" date="2021" name="PeerJ">
        <title>Extensive microbial diversity within the chicken gut microbiome revealed by metagenomics and culture.</title>
        <authorList>
            <person name="Gilroy R."/>
            <person name="Ravi A."/>
            <person name="Getino M."/>
            <person name="Pursley I."/>
            <person name="Horton D.L."/>
            <person name="Alikhan N.F."/>
            <person name="Baker D."/>
            <person name="Gharbi K."/>
            <person name="Hall N."/>
            <person name="Watson M."/>
            <person name="Adriaenssens E.M."/>
            <person name="Foster-Nyarko E."/>
            <person name="Jarju S."/>
            <person name="Secka A."/>
            <person name="Antonio M."/>
            <person name="Oren A."/>
            <person name="Chaudhuri R.R."/>
            <person name="La Ragione R."/>
            <person name="Hildebrand F."/>
            <person name="Pallen M.J."/>
        </authorList>
    </citation>
    <scope>NUCLEOTIDE SEQUENCE</scope>
    <source>
        <strain evidence="1">2239</strain>
    </source>
</reference>
<evidence type="ECO:0000313" key="1">
    <source>
        <dbReference type="EMBL" id="HIX05570.1"/>
    </source>
</evidence>
<reference evidence="1" key="2">
    <citation type="submission" date="2021-04" db="EMBL/GenBank/DDBJ databases">
        <authorList>
            <person name="Gilroy R."/>
        </authorList>
    </citation>
    <scope>NUCLEOTIDE SEQUENCE</scope>
    <source>
        <strain evidence="1">2239</strain>
    </source>
</reference>
<comment type="caution">
    <text evidence="1">The sequence shown here is derived from an EMBL/GenBank/DDBJ whole genome shotgun (WGS) entry which is preliminary data.</text>
</comment>
<organism evidence="1 2">
    <name type="scientific">Candidatus Allofournierella pullicola</name>
    <dbReference type="NCBI Taxonomy" id="2838596"/>
    <lineage>
        <taxon>Bacteria</taxon>
        <taxon>Bacillati</taxon>
        <taxon>Bacillota</taxon>
        <taxon>Clostridia</taxon>
        <taxon>Eubacteriales</taxon>
        <taxon>Oscillospiraceae</taxon>
        <taxon>Allofournierella</taxon>
    </lineage>
</organism>
<dbReference type="AlphaFoldDB" id="A0A9D1V3T9"/>
<proteinExistence type="predicted"/>
<gene>
    <name evidence="1" type="ORF">H9865_05645</name>
</gene>
<dbReference type="Proteomes" id="UP000824193">
    <property type="component" value="Unassembled WGS sequence"/>
</dbReference>
<dbReference type="EMBL" id="DXFW01000016">
    <property type="protein sequence ID" value="HIX05570.1"/>
    <property type="molecule type" value="Genomic_DNA"/>
</dbReference>
<sequence length="57" mass="6238">MFQLLFDALEDGCTPGSFIHIAQALSLIPAQLCCRNYTSGKAAQYKLSHPSHPLHVP</sequence>
<name>A0A9D1V3T9_9FIRM</name>
<evidence type="ECO:0000313" key="2">
    <source>
        <dbReference type="Proteomes" id="UP000824193"/>
    </source>
</evidence>